<keyword evidence="1" id="KW-1133">Transmembrane helix</keyword>
<dbReference type="RefSeq" id="WP_241367769.1">
    <property type="nucleotide sequence ID" value="NZ_JAKZFC010000001.1"/>
</dbReference>
<accession>A0ABS9U8R6</accession>
<keyword evidence="3" id="KW-1185">Reference proteome</keyword>
<keyword evidence="1" id="KW-0472">Membrane</keyword>
<evidence type="ECO:0000313" key="2">
    <source>
        <dbReference type="EMBL" id="MCH7320735.1"/>
    </source>
</evidence>
<reference evidence="2 3" key="1">
    <citation type="submission" date="2022-03" db="EMBL/GenBank/DDBJ databases">
        <authorList>
            <person name="Jo J.-H."/>
            <person name="Im W.-T."/>
        </authorList>
    </citation>
    <scope>NUCLEOTIDE SEQUENCE [LARGE SCALE GENOMIC DNA]</scope>
    <source>
        <strain evidence="2 3">MA9</strain>
    </source>
</reference>
<protein>
    <submittedName>
        <fullName evidence="2">Uncharacterized protein</fullName>
    </submittedName>
</protein>
<dbReference type="Proteomes" id="UP001316087">
    <property type="component" value="Unassembled WGS sequence"/>
</dbReference>
<name>A0ABS9U8R6_9BACL</name>
<feature type="transmembrane region" description="Helical" evidence="1">
    <location>
        <begin position="6"/>
        <end position="25"/>
    </location>
</feature>
<evidence type="ECO:0000313" key="3">
    <source>
        <dbReference type="Proteomes" id="UP001316087"/>
    </source>
</evidence>
<gene>
    <name evidence="2" type="ORF">LZ480_02445</name>
</gene>
<sequence length="168" mass="19330">MNKFLKIMLVVLIIFVGAVSVQFIIKSNEARDQKRIEETQAAISPEQLKIETMNAISQIILHQFVENIMLNMEIDIIDDTQNIDISLQASEFIDEKTLLKDSYNLLKEIQYVNSINDVTLKWFMNVKSKNTEALTLTIDSKTVRSIDEISYQDLPTSAITYIKLEQVK</sequence>
<organism evidence="2 3">
    <name type="scientific">Solibacillus palustris</name>
    <dbReference type="NCBI Taxonomy" id="2908203"/>
    <lineage>
        <taxon>Bacteria</taxon>
        <taxon>Bacillati</taxon>
        <taxon>Bacillota</taxon>
        <taxon>Bacilli</taxon>
        <taxon>Bacillales</taxon>
        <taxon>Caryophanaceae</taxon>
        <taxon>Solibacillus</taxon>
    </lineage>
</organism>
<keyword evidence="1" id="KW-0812">Transmembrane</keyword>
<comment type="caution">
    <text evidence="2">The sequence shown here is derived from an EMBL/GenBank/DDBJ whole genome shotgun (WGS) entry which is preliminary data.</text>
</comment>
<dbReference type="EMBL" id="JAKZFC010000001">
    <property type="protein sequence ID" value="MCH7320735.1"/>
    <property type="molecule type" value="Genomic_DNA"/>
</dbReference>
<evidence type="ECO:0000256" key="1">
    <source>
        <dbReference type="SAM" id="Phobius"/>
    </source>
</evidence>
<proteinExistence type="predicted"/>